<evidence type="ECO:0000259" key="1">
    <source>
        <dbReference type="Pfam" id="PF00534"/>
    </source>
</evidence>
<accession>A0A846ZHJ7</accession>
<dbReference type="PANTHER" id="PTHR12526">
    <property type="entry name" value="GLYCOSYLTRANSFERASE"/>
    <property type="match status" value="1"/>
</dbReference>
<reference evidence="2 3" key="1">
    <citation type="submission" date="2020-04" db="EMBL/GenBank/DDBJ databases">
        <title>MicrobeNet Type strains.</title>
        <authorList>
            <person name="Nicholson A.C."/>
        </authorList>
    </citation>
    <scope>NUCLEOTIDE SEQUENCE [LARGE SCALE GENOMIC DNA]</scope>
    <source>
        <strain evidence="2 3">CCUG 54536</strain>
    </source>
</reference>
<dbReference type="RefSeq" id="WP_168677470.1">
    <property type="nucleotide sequence ID" value="NZ_BPKV01000009.1"/>
</dbReference>
<organism evidence="2 3">
    <name type="scientific">Leuconostoc holzapfelii</name>
    <dbReference type="NCBI Taxonomy" id="434464"/>
    <lineage>
        <taxon>Bacteria</taxon>
        <taxon>Bacillati</taxon>
        <taxon>Bacillota</taxon>
        <taxon>Bacilli</taxon>
        <taxon>Lactobacillales</taxon>
        <taxon>Lactobacillaceae</taxon>
        <taxon>Leuconostoc</taxon>
    </lineage>
</organism>
<dbReference type="Pfam" id="PF00534">
    <property type="entry name" value="Glycos_transf_1"/>
    <property type="match status" value="1"/>
</dbReference>
<comment type="caution">
    <text evidence="2">The sequence shown here is derived from an EMBL/GenBank/DDBJ whole genome shotgun (WGS) entry which is preliminary data.</text>
</comment>
<proteinExistence type="predicted"/>
<evidence type="ECO:0000313" key="2">
    <source>
        <dbReference type="EMBL" id="NKZ18955.1"/>
    </source>
</evidence>
<name>A0A846ZHJ7_9LACO</name>
<dbReference type="GO" id="GO:0016757">
    <property type="term" value="F:glycosyltransferase activity"/>
    <property type="evidence" value="ECO:0007669"/>
    <property type="project" value="InterPro"/>
</dbReference>
<dbReference type="AlphaFoldDB" id="A0A846ZHJ7"/>
<dbReference type="PANTHER" id="PTHR12526:SF630">
    <property type="entry name" value="GLYCOSYLTRANSFERASE"/>
    <property type="match status" value="1"/>
</dbReference>
<protein>
    <submittedName>
        <fullName evidence="2">Glycosyltransferase family 4 protein</fullName>
    </submittedName>
</protein>
<dbReference type="SUPFAM" id="SSF53756">
    <property type="entry name" value="UDP-Glycosyltransferase/glycogen phosphorylase"/>
    <property type="match status" value="1"/>
</dbReference>
<sequence>MKILIGLENIGLGGMKRATTVVGNALAATHDVTYYSFSAMPPFYTLAAPLMVSPKPVELDNDAQPFQRFAEQIRAFETVARGFDIVILAGGLLSSFAAQLTLPRTQVIGWMHNNVTTYQTQYYAAMQDEFNAGLRALDVIVALTESDLAGFSAYNRTVKIWNPLTITPSGRADLKQKVIAFTARIAIQHKGIDFAVQLAAKLPDDWRLAIAGGGSTADMATFEALIAEYGVRDKIIYRGPLKDDALRDHYRQASLFVQTSRWEGLPLVLAEAMSFGLPIAAMQNTGSAEVLAAGQYGILTPNGAVDAFYDAISPLLQDEQLRTEYAQKSLQRVEDFKIGPILAQWETVFRQKFDN</sequence>
<evidence type="ECO:0000313" key="3">
    <source>
        <dbReference type="Proteomes" id="UP000590460"/>
    </source>
</evidence>
<dbReference type="Proteomes" id="UP000590460">
    <property type="component" value="Unassembled WGS sequence"/>
</dbReference>
<dbReference type="InterPro" id="IPR001296">
    <property type="entry name" value="Glyco_trans_1"/>
</dbReference>
<feature type="domain" description="Glycosyl transferase family 1" evidence="1">
    <location>
        <begin position="171"/>
        <end position="329"/>
    </location>
</feature>
<keyword evidence="2" id="KW-0808">Transferase</keyword>
<dbReference type="EMBL" id="JAAXPO010000008">
    <property type="protein sequence ID" value="NKZ18955.1"/>
    <property type="molecule type" value="Genomic_DNA"/>
</dbReference>
<dbReference type="Gene3D" id="3.40.50.2000">
    <property type="entry name" value="Glycogen Phosphorylase B"/>
    <property type="match status" value="2"/>
</dbReference>
<gene>
    <name evidence="2" type="ORF">HF966_07190</name>
</gene>